<keyword evidence="5 12" id="KW-0436">Ligase</keyword>
<accession>A0A6N3AVN7</accession>
<dbReference type="Gene3D" id="3.30.1330.10">
    <property type="entry name" value="PurM-like, N-terminal domain"/>
    <property type="match status" value="1"/>
</dbReference>
<name>A0A6N3AVN7_9FIRM</name>
<dbReference type="UniPathway" id="UPA00074">
    <property type="reaction ID" value="UER00129"/>
</dbReference>
<dbReference type="Gene3D" id="3.90.650.10">
    <property type="entry name" value="PurM-like C-terminal domain"/>
    <property type="match status" value="1"/>
</dbReference>
<dbReference type="GO" id="GO:0005524">
    <property type="term" value="F:ATP binding"/>
    <property type="evidence" value="ECO:0007669"/>
    <property type="project" value="UniProtKB-KW"/>
</dbReference>
<evidence type="ECO:0000256" key="12">
    <source>
        <dbReference type="HAMAP-Rule" id="MF_00741"/>
    </source>
</evidence>
<dbReference type="HAMAP" id="MF_00741">
    <property type="entry name" value="AIRS"/>
    <property type="match status" value="1"/>
</dbReference>
<evidence type="ECO:0000256" key="10">
    <source>
        <dbReference type="ARBA" id="ARBA00033093"/>
    </source>
</evidence>
<comment type="similarity">
    <text evidence="2 12">Belongs to the AIR synthase family.</text>
</comment>
<sequence length="354" mass="37910">MCSNKGGITYRDAGVDIDAGNKAVELMKAAVRRTYTPGVVGDIGGFGGLFSLAGFDMKEPMLVSGTDGVGTKLRLAIMMDKHDTIGQDCVAMSVNDILVQGATPLFFLDYIAVGKLIPEQVATIVRGVAEACEESGCALLGGETAEMAGFYGDGDYDVAGFAMGIVDKPRLLTGENIKAGDVLLGLPSSGVHSNGFSLVRKIVFDHKNMSLQDEIPEFGKTLGEELLTPTRLYPKAVLPSIRKGLLKGMVHVTGGGFYDNIPRILPEGTTARVNADAWPKLPVFAKLQEWGNVDIKEMYRTFNMGIGMILVVDPENLAAVKAQLAKQNEAVYEIGRIEEAGAERVIMEGREFIG</sequence>
<dbReference type="GO" id="GO:0004641">
    <property type="term" value="F:phosphoribosylformylglycinamidine cyclo-ligase activity"/>
    <property type="evidence" value="ECO:0007669"/>
    <property type="project" value="UniProtKB-UniRule"/>
</dbReference>
<dbReference type="CDD" id="cd02196">
    <property type="entry name" value="PurM"/>
    <property type="match status" value="1"/>
</dbReference>
<dbReference type="NCBIfam" id="TIGR00878">
    <property type="entry name" value="purM"/>
    <property type="match status" value="1"/>
</dbReference>
<evidence type="ECO:0000256" key="8">
    <source>
        <dbReference type="ARBA" id="ARBA00031908"/>
    </source>
</evidence>
<dbReference type="InterPro" id="IPR016188">
    <property type="entry name" value="PurM-like_N"/>
</dbReference>
<keyword evidence="6 12" id="KW-0547">Nucleotide-binding</keyword>
<feature type="domain" description="PurM-like C-terminal" evidence="14">
    <location>
        <begin position="178"/>
        <end position="346"/>
    </location>
</feature>
<reference evidence="15" key="1">
    <citation type="submission" date="2019-11" db="EMBL/GenBank/DDBJ databases">
        <authorList>
            <person name="Feng L."/>
        </authorList>
    </citation>
    <scope>NUCLEOTIDE SEQUENCE</scope>
    <source>
        <strain evidence="15">VrattiLFYP33</strain>
    </source>
</reference>
<proteinExistence type="inferred from homology"/>
<comment type="pathway">
    <text evidence="1 12">Purine metabolism; IMP biosynthesis via de novo pathway; 5-amino-1-(5-phospho-D-ribosyl)imidazole from N(2)-formyl-N(1)-(5-phospho-D-ribosyl)glycinamide: step 2/2.</text>
</comment>
<dbReference type="InterPro" id="IPR036676">
    <property type="entry name" value="PurM-like_C_sf"/>
</dbReference>
<dbReference type="InterPro" id="IPR010918">
    <property type="entry name" value="PurM-like_C_dom"/>
</dbReference>
<keyword evidence="7 12" id="KW-0067">ATP-binding</keyword>
<dbReference type="PANTHER" id="PTHR10520">
    <property type="entry name" value="TRIFUNCTIONAL PURINE BIOSYNTHETIC PROTEIN ADENOSINE-3-RELATED"/>
    <property type="match status" value="1"/>
</dbReference>
<keyword evidence="12" id="KW-0658">Purine biosynthesis</keyword>
<dbReference type="PANTHER" id="PTHR10520:SF12">
    <property type="entry name" value="TRIFUNCTIONAL PURINE BIOSYNTHETIC PROTEIN ADENOSINE-3"/>
    <property type="match status" value="1"/>
</dbReference>
<protein>
    <recommendedName>
        <fullName evidence="4 12">Phosphoribosylformylglycinamidine cyclo-ligase</fullName>
        <ecNumber evidence="3 12">6.3.3.1</ecNumber>
    </recommendedName>
    <alternativeName>
        <fullName evidence="9 12">AIR synthase</fullName>
    </alternativeName>
    <alternativeName>
        <fullName evidence="10 12">AIRS</fullName>
    </alternativeName>
    <alternativeName>
        <fullName evidence="8 12">Phosphoribosyl-aminoimidazole synthetase</fullName>
    </alternativeName>
</protein>
<dbReference type="InterPro" id="IPR036921">
    <property type="entry name" value="PurM-like_N_sf"/>
</dbReference>
<organism evidence="15">
    <name type="scientific">Veillonella ratti</name>
    <dbReference type="NCBI Taxonomy" id="103892"/>
    <lineage>
        <taxon>Bacteria</taxon>
        <taxon>Bacillati</taxon>
        <taxon>Bacillota</taxon>
        <taxon>Negativicutes</taxon>
        <taxon>Veillonellales</taxon>
        <taxon>Veillonellaceae</taxon>
        <taxon>Veillonella</taxon>
    </lineage>
</organism>
<dbReference type="GO" id="GO:0005829">
    <property type="term" value="C:cytosol"/>
    <property type="evidence" value="ECO:0007669"/>
    <property type="project" value="TreeGrafter"/>
</dbReference>
<feature type="domain" description="PurM-like N-terminal" evidence="13">
    <location>
        <begin position="61"/>
        <end position="166"/>
    </location>
</feature>
<dbReference type="SUPFAM" id="SSF56042">
    <property type="entry name" value="PurM C-terminal domain-like"/>
    <property type="match status" value="1"/>
</dbReference>
<evidence type="ECO:0000256" key="7">
    <source>
        <dbReference type="ARBA" id="ARBA00022840"/>
    </source>
</evidence>
<dbReference type="FunFam" id="3.90.650.10:FF:000001">
    <property type="entry name" value="Phosphoribosylformylglycinamidine cyclo-ligase"/>
    <property type="match status" value="1"/>
</dbReference>
<dbReference type="Pfam" id="PF02769">
    <property type="entry name" value="AIRS_C"/>
    <property type="match status" value="1"/>
</dbReference>
<keyword evidence="12" id="KW-0963">Cytoplasm</keyword>
<evidence type="ECO:0000256" key="1">
    <source>
        <dbReference type="ARBA" id="ARBA00004686"/>
    </source>
</evidence>
<dbReference type="EMBL" id="CACRUX010000037">
    <property type="protein sequence ID" value="VYT95741.1"/>
    <property type="molecule type" value="Genomic_DNA"/>
</dbReference>
<dbReference type="GO" id="GO:0046084">
    <property type="term" value="P:adenine biosynthetic process"/>
    <property type="evidence" value="ECO:0007669"/>
    <property type="project" value="TreeGrafter"/>
</dbReference>
<dbReference type="EC" id="6.3.3.1" evidence="3 12"/>
<evidence type="ECO:0000259" key="14">
    <source>
        <dbReference type="Pfam" id="PF02769"/>
    </source>
</evidence>
<evidence type="ECO:0000256" key="6">
    <source>
        <dbReference type="ARBA" id="ARBA00022741"/>
    </source>
</evidence>
<dbReference type="GO" id="GO:0004637">
    <property type="term" value="F:phosphoribosylamine-glycine ligase activity"/>
    <property type="evidence" value="ECO:0007669"/>
    <property type="project" value="TreeGrafter"/>
</dbReference>
<dbReference type="Pfam" id="PF00586">
    <property type="entry name" value="AIRS"/>
    <property type="match status" value="1"/>
</dbReference>
<evidence type="ECO:0000256" key="2">
    <source>
        <dbReference type="ARBA" id="ARBA00010280"/>
    </source>
</evidence>
<evidence type="ECO:0000259" key="13">
    <source>
        <dbReference type="Pfam" id="PF00586"/>
    </source>
</evidence>
<evidence type="ECO:0000256" key="3">
    <source>
        <dbReference type="ARBA" id="ARBA00013047"/>
    </source>
</evidence>
<comment type="subcellular location">
    <subcellularLocation>
        <location evidence="12">Cytoplasm</location>
    </subcellularLocation>
</comment>
<dbReference type="RefSeq" id="WP_021841899.1">
    <property type="nucleotide sequence ID" value="NZ_CACRUX010000037.1"/>
</dbReference>
<comment type="catalytic activity">
    <reaction evidence="11 12">
        <text>2-formamido-N(1)-(5-O-phospho-beta-D-ribosyl)acetamidine + ATP = 5-amino-1-(5-phospho-beta-D-ribosyl)imidazole + ADP + phosphate + H(+)</text>
        <dbReference type="Rhea" id="RHEA:23032"/>
        <dbReference type="ChEBI" id="CHEBI:15378"/>
        <dbReference type="ChEBI" id="CHEBI:30616"/>
        <dbReference type="ChEBI" id="CHEBI:43474"/>
        <dbReference type="ChEBI" id="CHEBI:137981"/>
        <dbReference type="ChEBI" id="CHEBI:147287"/>
        <dbReference type="ChEBI" id="CHEBI:456216"/>
        <dbReference type="EC" id="6.3.3.1"/>
    </reaction>
</comment>
<dbReference type="GO" id="GO:0006189">
    <property type="term" value="P:'de novo' IMP biosynthetic process"/>
    <property type="evidence" value="ECO:0007669"/>
    <property type="project" value="UniProtKB-UniRule"/>
</dbReference>
<gene>
    <name evidence="12 15" type="primary">purM</name>
    <name evidence="15" type="ORF">VRLFYP33_00879</name>
</gene>
<dbReference type="InterPro" id="IPR004733">
    <property type="entry name" value="PurM_cligase"/>
</dbReference>
<dbReference type="SUPFAM" id="SSF55326">
    <property type="entry name" value="PurM N-terminal domain-like"/>
    <property type="match status" value="1"/>
</dbReference>
<evidence type="ECO:0000256" key="9">
    <source>
        <dbReference type="ARBA" id="ARBA00032931"/>
    </source>
</evidence>
<evidence type="ECO:0000256" key="5">
    <source>
        <dbReference type="ARBA" id="ARBA00022598"/>
    </source>
</evidence>
<evidence type="ECO:0000256" key="4">
    <source>
        <dbReference type="ARBA" id="ARBA00020367"/>
    </source>
</evidence>
<dbReference type="FunFam" id="3.30.1330.10:FF:000001">
    <property type="entry name" value="Phosphoribosylformylglycinamidine cyclo-ligase"/>
    <property type="match status" value="1"/>
</dbReference>
<evidence type="ECO:0000313" key="15">
    <source>
        <dbReference type="EMBL" id="VYT95741.1"/>
    </source>
</evidence>
<dbReference type="AlphaFoldDB" id="A0A6N3AVN7"/>
<evidence type="ECO:0000256" key="11">
    <source>
        <dbReference type="ARBA" id="ARBA00049057"/>
    </source>
</evidence>